<protein>
    <submittedName>
        <fullName evidence="2">Putative membrane protein</fullName>
    </submittedName>
</protein>
<dbReference type="AlphaFoldDB" id="A0A069AVA7"/>
<feature type="transmembrane region" description="Helical" evidence="1">
    <location>
        <begin position="21"/>
        <end position="40"/>
    </location>
</feature>
<accession>A0A069AVA7</accession>
<evidence type="ECO:0000313" key="4">
    <source>
        <dbReference type="EMBL" id="CDT21085.1"/>
    </source>
</evidence>
<evidence type="ECO:0000313" key="5">
    <source>
        <dbReference type="EMBL" id="VFD32671.1"/>
    </source>
</evidence>
<keyword evidence="1" id="KW-0812">Transmembrane</keyword>
<keyword evidence="1" id="KW-0472">Membrane</keyword>
<dbReference type="RefSeq" id="WP_009902505.1">
    <property type="nucleotide sequence ID" value="NZ_BBYB01000069.1"/>
</dbReference>
<dbReference type="EMBL" id="LK933005">
    <property type="protein sequence ID" value="CDT21085.1"/>
    <property type="molecule type" value="Genomic_DNA"/>
</dbReference>
<dbReference type="EMBL" id="LK932511">
    <property type="protein sequence ID" value="CDS86865.1"/>
    <property type="molecule type" value="Genomic_DNA"/>
</dbReference>
<reference evidence="4" key="1">
    <citation type="submission" date="2014-07" db="EMBL/GenBank/DDBJ databases">
        <authorList>
            <person name="Monot Marc"/>
        </authorList>
    </citation>
    <scope>NUCLEOTIDE SEQUENCE</scope>
    <source>
        <strain evidence="4">7032989</strain>
        <strain evidence="2">7032994</strain>
    </source>
</reference>
<name>A0A069AVA7_CLODI</name>
<evidence type="ECO:0000256" key="1">
    <source>
        <dbReference type="SAM" id="Phobius"/>
    </source>
</evidence>
<organism evidence="4">
    <name type="scientific">Clostridioides difficile</name>
    <name type="common">Peptoclostridium difficile</name>
    <dbReference type="NCBI Taxonomy" id="1496"/>
    <lineage>
        <taxon>Bacteria</taxon>
        <taxon>Bacillati</taxon>
        <taxon>Bacillota</taxon>
        <taxon>Clostridia</taxon>
        <taxon>Peptostreptococcales</taxon>
        <taxon>Peptostreptococcaceae</taxon>
        <taxon>Clostridioides</taxon>
    </lineage>
</organism>
<evidence type="ECO:0000313" key="2">
    <source>
        <dbReference type="EMBL" id="CDS86412.1"/>
    </source>
</evidence>
<proteinExistence type="predicted"/>
<reference evidence="5 6" key="2">
    <citation type="submission" date="2019-02" db="EMBL/GenBank/DDBJ databases">
        <authorList>
            <consortium name="Pathogen Informatics"/>
        </authorList>
    </citation>
    <scope>NUCLEOTIDE SEQUENCE [LARGE SCALE GENOMIC DNA]</scope>
    <source>
        <strain evidence="5">Clo34</strain>
        <strain evidence="6">clo34</strain>
    </source>
</reference>
<evidence type="ECO:0000313" key="6">
    <source>
        <dbReference type="Proteomes" id="UP000411588"/>
    </source>
</evidence>
<sequence length="463" mass="54076">MNFRDLFEKAIDFIDEKRKSIVAISLSTLGVIALIIVFFLSSNEFSVGNEANELLKIIEKRQYSIAVDYYTSIEKKFSDSKMERFNKSVSKKINKLLLNSGDKYLDGDISQESFIGLINTVKELNKISIDVDDLLVQADRVREMYKEENTTYDIAINYISTVSILNGMGSNLDVYKQNIETIKESRDVYDSAVKDQKAYKYYEAIEKYNKVLKEDEKYYSMAQNGKEQCIEEMYDYYISRAEEANTSGDYERALQYIEYLKEDYSDDEKVQSLEKKYKKNLSLYTLTSDDIINVIAKKSGKDKANLSINSLPQMIKNNKYYYAEVYEYDKLINEVLVSAKTKDLYSYKDGKKDYKVDYGDGYFRILEDGSYQFGITKDKAKFVLTNTLDEKENKYKKIDILDIEKADRYVKSKKSLEELFGKYKNIYYYAVVNKGLFRGKEVYAINIYNEKIYAISENGLNEY</sequence>
<evidence type="ECO:0000313" key="3">
    <source>
        <dbReference type="EMBL" id="CDS86865.1"/>
    </source>
</evidence>
<dbReference type="Proteomes" id="UP000411588">
    <property type="component" value="Unassembled WGS sequence"/>
</dbReference>
<dbReference type="EMBL" id="LK932394">
    <property type="protein sequence ID" value="CDS86412.1"/>
    <property type="molecule type" value="Genomic_DNA"/>
</dbReference>
<keyword evidence="1" id="KW-1133">Transmembrane helix</keyword>
<dbReference type="EMBL" id="CAADAN010000007">
    <property type="protein sequence ID" value="VFD32671.1"/>
    <property type="molecule type" value="Genomic_DNA"/>
</dbReference>
<gene>
    <name evidence="4" type="ORF">BN1095_340188</name>
    <name evidence="3" type="ORF">BN1096_580011</name>
    <name evidence="2" type="ORF">BN1097_560010</name>
    <name evidence="5" type="ORF">SAMEA1402399_02161</name>
</gene>